<proteinExistence type="predicted"/>
<dbReference type="AlphaFoldDB" id="A0A3E5HLK5"/>
<evidence type="ECO:0000313" key="1">
    <source>
        <dbReference type="EMBL" id="RGP02697.1"/>
    </source>
</evidence>
<organism evidence="1 2">
    <name type="scientific">Bifidobacterium pseudocatenulatum</name>
    <dbReference type="NCBI Taxonomy" id="28026"/>
    <lineage>
        <taxon>Bacteria</taxon>
        <taxon>Bacillati</taxon>
        <taxon>Actinomycetota</taxon>
        <taxon>Actinomycetes</taxon>
        <taxon>Bifidobacteriales</taxon>
        <taxon>Bifidobacteriaceae</taxon>
        <taxon>Bifidobacterium</taxon>
    </lineage>
</organism>
<gene>
    <name evidence="1" type="ORF">DXA79_05575</name>
</gene>
<accession>A0A3E5HLK5</accession>
<protein>
    <submittedName>
        <fullName evidence="1">Uncharacterized protein</fullName>
    </submittedName>
</protein>
<comment type="caution">
    <text evidence="1">The sequence shown here is derived from an EMBL/GenBank/DDBJ whole genome shotgun (WGS) entry which is preliminary data.</text>
</comment>
<evidence type="ECO:0000313" key="2">
    <source>
        <dbReference type="Proteomes" id="UP000261031"/>
    </source>
</evidence>
<dbReference type="Proteomes" id="UP000261031">
    <property type="component" value="Unassembled WGS sequence"/>
</dbReference>
<sequence length="126" mass="14539">MIDKWKIIISYLSAEHAGQPDKNGQFRILSTTEKLPPKSICTETYLVAGAFDTEAEADNYMAYLKTKFVRFLLAQVVVTQHISKASFVFVPAQDFTKQWTDEELFKKYKLTSEEIAFINNMIKEMN</sequence>
<name>A0A3E5HLK5_BIFPS</name>
<dbReference type="EMBL" id="QSWD01000003">
    <property type="protein sequence ID" value="RGP02697.1"/>
    <property type="molecule type" value="Genomic_DNA"/>
</dbReference>
<reference evidence="1 2" key="1">
    <citation type="submission" date="2018-08" db="EMBL/GenBank/DDBJ databases">
        <title>A genome reference for cultivated species of the human gut microbiota.</title>
        <authorList>
            <person name="Zou Y."/>
            <person name="Xue W."/>
            <person name="Luo G."/>
        </authorList>
    </citation>
    <scope>NUCLEOTIDE SEQUENCE [LARGE SCALE GENOMIC DNA]</scope>
    <source>
        <strain evidence="1 2">OF05-12</strain>
    </source>
</reference>